<name>B9E7Q9_MACCJ</name>
<evidence type="ECO:0008006" key="3">
    <source>
        <dbReference type="Google" id="ProtNLM"/>
    </source>
</evidence>
<organism evidence="1 2">
    <name type="scientific">Macrococcus caseolyticus (strain JCSC5402)</name>
    <name type="common">Macrococcoides caseolyticum</name>
    <dbReference type="NCBI Taxonomy" id="458233"/>
    <lineage>
        <taxon>Bacteria</taxon>
        <taxon>Bacillati</taxon>
        <taxon>Bacillota</taxon>
        <taxon>Bacilli</taxon>
        <taxon>Bacillales</taxon>
        <taxon>Staphylococcaceae</taxon>
        <taxon>Macrococcoides</taxon>
    </lineage>
</organism>
<gene>
    <name evidence="1" type="ordered locus">MCCL_1520</name>
</gene>
<dbReference type="STRING" id="458233.MCCL_1520"/>
<protein>
    <recommendedName>
        <fullName evidence="3">DUF3168 domain-containing protein</fullName>
    </recommendedName>
</protein>
<evidence type="ECO:0000313" key="2">
    <source>
        <dbReference type="Proteomes" id="UP000001383"/>
    </source>
</evidence>
<evidence type="ECO:0000313" key="1">
    <source>
        <dbReference type="EMBL" id="BAH18227.1"/>
    </source>
</evidence>
<dbReference type="OrthoDB" id="2168818at2"/>
<reference evidence="1 2" key="1">
    <citation type="journal article" date="2009" name="J. Bacteriol.">
        <title>Complete genome sequence of Macrococcus caseolyticus strain JCSCS5402, reflecting the ancestral genome of the human-pathogenic staphylococci.</title>
        <authorList>
            <person name="Baba T."/>
            <person name="Kuwahara-Arai K."/>
            <person name="Uchiyama I."/>
            <person name="Takeuchi F."/>
            <person name="Ito T."/>
            <person name="Hiramatsu K."/>
        </authorList>
    </citation>
    <scope>NUCLEOTIDE SEQUENCE [LARGE SCALE GENOMIC DNA]</scope>
    <source>
        <strain evidence="1 2">JCSC5402</strain>
    </source>
</reference>
<dbReference type="RefSeq" id="WP_012657425.1">
    <property type="nucleotide sequence ID" value="NC_011999.1"/>
</dbReference>
<dbReference type="KEGG" id="mcl:MCCL_1520"/>
<dbReference type="AlphaFoldDB" id="B9E7Q9"/>
<sequence length="129" mass="15406">MSEIFERNILEEIYQVLSSNDKLAQLVPPENIWLHYIPEDKRDLSPVIRISQTGWMPYEYASNAQMNYIAEFQIDVWMRQEDGEPFQIGQIIQSIMKEENFQQNTPNFGYDPDTEMLRDGRRYVGYIYI</sequence>
<dbReference type="Proteomes" id="UP000001383">
    <property type="component" value="Chromosome"/>
</dbReference>
<proteinExistence type="predicted"/>
<dbReference type="HOGENOM" id="CLU_1946205_0_0_9"/>
<dbReference type="eggNOG" id="ENOG503443M">
    <property type="taxonomic scope" value="Bacteria"/>
</dbReference>
<accession>B9E7Q9</accession>
<dbReference type="EMBL" id="AP009484">
    <property type="protein sequence ID" value="BAH18227.1"/>
    <property type="molecule type" value="Genomic_DNA"/>
</dbReference>